<feature type="domain" description="Peptidase A1" evidence="6">
    <location>
        <begin position="83"/>
        <end position="399"/>
    </location>
</feature>
<feature type="chain" id="PRO_5020664861" description="Peptidase A1 domain-containing protein" evidence="5">
    <location>
        <begin position="20"/>
        <end position="409"/>
    </location>
</feature>
<evidence type="ECO:0000256" key="1">
    <source>
        <dbReference type="ARBA" id="ARBA00007447"/>
    </source>
</evidence>
<feature type="signal peptide" evidence="5">
    <location>
        <begin position="1"/>
        <end position="19"/>
    </location>
</feature>
<dbReference type="InterPro" id="IPR034164">
    <property type="entry name" value="Pepsin-like_dom"/>
</dbReference>
<dbReference type="PROSITE" id="PS51767">
    <property type="entry name" value="PEPTIDASE_A1"/>
    <property type="match status" value="1"/>
</dbReference>
<evidence type="ECO:0000256" key="3">
    <source>
        <dbReference type="PIRSR" id="PIRSR601461-1"/>
    </source>
</evidence>
<name>A0A4S4MM43_9APHY</name>
<dbReference type="CDD" id="cd05471">
    <property type="entry name" value="pepsin_like"/>
    <property type="match status" value="1"/>
</dbReference>
<evidence type="ECO:0000313" key="8">
    <source>
        <dbReference type="Proteomes" id="UP000308730"/>
    </source>
</evidence>
<comment type="similarity">
    <text evidence="1 4">Belongs to the peptidase A1 family.</text>
</comment>
<dbReference type="InterPro" id="IPR001461">
    <property type="entry name" value="Aspartic_peptidase_A1"/>
</dbReference>
<feature type="active site" evidence="3">
    <location>
        <position position="281"/>
    </location>
</feature>
<dbReference type="AlphaFoldDB" id="A0A4S4MM43"/>
<dbReference type="SUPFAM" id="SSF50630">
    <property type="entry name" value="Acid proteases"/>
    <property type="match status" value="1"/>
</dbReference>
<dbReference type="PANTHER" id="PTHR47966:SF51">
    <property type="entry name" value="BETA-SITE APP-CLEAVING ENZYME, ISOFORM A-RELATED"/>
    <property type="match status" value="1"/>
</dbReference>
<organism evidence="7 8">
    <name type="scientific">Antrodiella citrinella</name>
    <dbReference type="NCBI Taxonomy" id="2447956"/>
    <lineage>
        <taxon>Eukaryota</taxon>
        <taxon>Fungi</taxon>
        <taxon>Dikarya</taxon>
        <taxon>Basidiomycota</taxon>
        <taxon>Agaricomycotina</taxon>
        <taxon>Agaricomycetes</taxon>
        <taxon>Polyporales</taxon>
        <taxon>Steccherinaceae</taxon>
        <taxon>Antrodiella</taxon>
    </lineage>
</organism>
<keyword evidence="2 4" id="KW-0064">Aspartyl protease</keyword>
<evidence type="ECO:0000256" key="2">
    <source>
        <dbReference type="ARBA" id="ARBA00022750"/>
    </source>
</evidence>
<dbReference type="PROSITE" id="PS00141">
    <property type="entry name" value="ASP_PROTEASE"/>
    <property type="match status" value="2"/>
</dbReference>
<dbReference type="PANTHER" id="PTHR47966">
    <property type="entry name" value="BETA-SITE APP-CLEAVING ENZYME, ISOFORM A-RELATED"/>
    <property type="match status" value="1"/>
</dbReference>
<dbReference type="GO" id="GO:0004190">
    <property type="term" value="F:aspartic-type endopeptidase activity"/>
    <property type="evidence" value="ECO:0007669"/>
    <property type="project" value="UniProtKB-KW"/>
</dbReference>
<accession>A0A4S4MM43</accession>
<dbReference type="GO" id="GO:0006508">
    <property type="term" value="P:proteolysis"/>
    <property type="evidence" value="ECO:0007669"/>
    <property type="project" value="UniProtKB-KW"/>
</dbReference>
<keyword evidence="4" id="KW-0378">Hydrolase</keyword>
<evidence type="ECO:0000313" key="7">
    <source>
        <dbReference type="EMBL" id="THH26964.1"/>
    </source>
</evidence>
<keyword evidence="4" id="KW-0645">Protease</keyword>
<feature type="active site" evidence="3">
    <location>
        <position position="101"/>
    </location>
</feature>
<reference evidence="7 8" key="1">
    <citation type="submission" date="2019-02" db="EMBL/GenBank/DDBJ databases">
        <title>Genome sequencing of the rare red list fungi Antrodiella citrinella (Flaviporus citrinellus).</title>
        <authorList>
            <person name="Buettner E."/>
            <person name="Kellner H."/>
        </authorList>
    </citation>
    <scope>NUCLEOTIDE SEQUENCE [LARGE SCALE GENOMIC DNA]</scope>
    <source>
        <strain evidence="7 8">DSM 108506</strain>
    </source>
</reference>
<keyword evidence="5" id="KW-0732">Signal</keyword>
<dbReference type="InterPro" id="IPR021109">
    <property type="entry name" value="Peptidase_aspartic_dom_sf"/>
</dbReference>
<dbReference type="PRINTS" id="PR00792">
    <property type="entry name" value="PEPSIN"/>
</dbReference>
<evidence type="ECO:0000256" key="5">
    <source>
        <dbReference type="SAM" id="SignalP"/>
    </source>
</evidence>
<comment type="caution">
    <text evidence="7">The sequence shown here is derived from an EMBL/GenBank/DDBJ whole genome shotgun (WGS) entry which is preliminary data.</text>
</comment>
<keyword evidence="8" id="KW-1185">Reference proteome</keyword>
<evidence type="ECO:0000256" key="4">
    <source>
        <dbReference type="RuleBase" id="RU000454"/>
    </source>
</evidence>
<protein>
    <recommendedName>
        <fullName evidence="6">Peptidase A1 domain-containing protein</fullName>
    </recommendedName>
</protein>
<dbReference type="EMBL" id="SGPM01000292">
    <property type="protein sequence ID" value="THH26964.1"/>
    <property type="molecule type" value="Genomic_DNA"/>
</dbReference>
<sequence>MFSASSLIVTLTLALAVAANPLLAREPLVTLPFAKRVNVTGTSTLIQHDQARARGLKRLGQARAGGVVSDAVDVPATNELVDYVVNVGVGTPATTYSLLVDTGSSNTWVGAGKKFVKTSSSVQTKDRVSVTYGSGEFSGNEFTDTVTIGSLVIKGQSIGVATSSQGFSGVDGILGIGPVDLTSDTLSPDTRNTIPTVTDNLFSSGSISENLVAVSFEPTTSETAANGELTFGGTDSSKFTGSISFAPITGTSPASEFWGIDQSVTYGTNTNILSSTAGIVDTGTTLTLLASDALAKYQKATGAVNDNATGLLKLTTAQFNNLQSLFFNINGQQFELTANAQIWPRNLNTAIGGSANSIYLIVGDLGTDSGEGLDFINGQTFLERFYAVFDTANKRVGLATTSFTQATTN</sequence>
<dbReference type="Pfam" id="PF00026">
    <property type="entry name" value="Asp"/>
    <property type="match status" value="1"/>
</dbReference>
<dbReference type="Proteomes" id="UP000308730">
    <property type="component" value="Unassembled WGS sequence"/>
</dbReference>
<dbReference type="OrthoDB" id="660550at2759"/>
<dbReference type="Gene3D" id="2.40.70.10">
    <property type="entry name" value="Acid Proteases"/>
    <property type="match status" value="2"/>
</dbReference>
<proteinExistence type="inferred from homology"/>
<dbReference type="InterPro" id="IPR001969">
    <property type="entry name" value="Aspartic_peptidase_AS"/>
</dbReference>
<gene>
    <name evidence="7" type="ORF">EUX98_g7216</name>
</gene>
<dbReference type="InterPro" id="IPR033121">
    <property type="entry name" value="PEPTIDASE_A1"/>
</dbReference>
<evidence type="ECO:0000259" key="6">
    <source>
        <dbReference type="PROSITE" id="PS51767"/>
    </source>
</evidence>